<protein>
    <submittedName>
        <fullName evidence="1">Uncharacterized protein</fullName>
    </submittedName>
</protein>
<gene>
    <name evidence="1" type="ORF">RhiirC2_801475</name>
</gene>
<dbReference type="Proteomes" id="UP000233469">
    <property type="component" value="Unassembled WGS sequence"/>
</dbReference>
<reference evidence="1 2" key="1">
    <citation type="submission" date="2016-04" db="EMBL/GenBank/DDBJ databases">
        <title>Genome analyses suggest a sexual origin of heterokaryosis in a supposedly ancient asexual fungus.</title>
        <authorList>
            <person name="Ropars J."/>
            <person name="Sedzielewska K."/>
            <person name="Noel J."/>
            <person name="Charron P."/>
            <person name="Farinelli L."/>
            <person name="Marton T."/>
            <person name="Kruger M."/>
            <person name="Pelin A."/>
            <person name="Brachmann A."/>
            <person name="Corradi N."/>
        </authorList>
    </citation>
    <scope>NUCLEOTIDE SEQUENCE [LARGE SCALE GENOMIC DNA]</scope>
    <source>
        <strain evidence="1 2">C2</strain>
    </source>
</reference>
<sequence length="68" mass="7600">MGHFLEIGGKHHTGFLQQPGYICEAGDLKSTVFNNPSGAVTTLYQQLFKSGTRFSGPLIMSHDKMERW</sequence>
<dbReference type="AlphaFoldDB" id="A0A2N1M2F7"/>
<organism evidence="1 2">
    <name type="scientific">Rhizophagus irregularis</name>
    <dbReference type="NCBI Taxonomy" id="588596"/>
    <lineage>
        <taxon>Eukaryota</taxon>
        <taxon>Fungi</taxon>
        <taxon>Fungi incertae sedis</taxon>
        <taxon>Mucoromycota</taxon>
        <taxon>Glomeromycotina</taxon>
        <taxon>Glomeromycetes</taxon>
        <taxon>Glomerales</taxon>
        <taxon>Glomeraceae</taxon>
        <taxon>Rhizophagus</taxon>
    </lineage>
</organism>
<dbReference type="VEuPathDB" id="FungiDB:RhiirA1_479933"/>
<evidence type="ECO:0000313" key="1">
    <source>
        <dbReference type="EMBL" id="PKK55805.1"/>
    </source>
</evidence>
<reference evidence="1 2" key="2">
    <citation type="submission" date="2017-10" db="EMBL/GenBank/DDBJ databases">
        <title>Extensive intraspecific genome diversity in a model arbuscular mycorrhizal fungus.</title>
        <authorList>
            <person name="Chen E.C.H."/>
            <person name="Morin E."/>
            <person name="Baudet D."/>
            <person name="Noel J."/>
            <person name="Ndikumana S."/>
            <person name="Charron P."/>
            <person name="St-Onge C."/>
            <person name="Giorgi J."/>
            <person name="Grigoriev I.V."/>
            <person name="Roux C."/>
            <person name="Martin F.M."/>
            <person name="Corradi N."/>
        </authorList>
    </citation>
    <scope>NUCLEOTIDE SEQUENCE [LARGE SCALE GENOMIC DNA]</scope>
    <source>
        <strain evidence="1 2">C2</strain>
    </source>
</reference>
<dbReference type="EMBL" id="LLXL01006800">
    <property type="protein sequence ID" value="PKK55805.1"/>
    <property type="molecule type" value="Genomic_DNA"/>
</dbReference>
<comment type="caution">
    <text evidence="1">The sequence shown here is derived from an EMBL/GenBank/DDBJ whole genome shotgun (WGS) entry which is preliminary data.</text>
</comment>
<name>A0A2N1M2F7_9GLOM</name>
<accession>A0A2N1M2F7</accession>
<evidence type="ECO:0000313" key="2">
    <source>
        <dbReference type="Proteomes" id="UP000233469"/>
    </source>
</evidence>
<proteinExistence type="predicted"/>